<accession>A0A0U3SG70</accession>
<proteinExistence type="predicted"/>
<dbReference type="STRING" id="1411621.AUC43_08570"/>
<evidence type="ECO:0000313" key="2">
    <source>
        <dbReference type="EMBL" id="ALW85140.1"/>
    </source>
</evidence>
<dbReference type="AlphaFoldDB" id="A0A0U3SG70"/>
<evidence type="ECO:0000313" key="3">
    <source>
        <dbReference type="Proteomes" id="UP000059542"/>
    </source>
</evidence>
<dbReference type="RefSeq" id="WP_068191925.1">
    <property type="nucleotide sequence ID" value="NZ_CP013909.1"/>
</dbReference>
<feature type="region of interest" description="Disordered" evidence="1">
    <location>
        <begin position="73"/>
        <end position="92"/>
    </location>
</feature>
<dbReference type="EMBL" id="CP013909">
    <property type="protein sequence ID" value="ALW85140.1"/>
    <property type="molecule type" value="Genomic_DNA"/>
</dbReference>
<protein>
    <submittedName>
        <fullName evidence="2">Uncharacterized protein</fullName>
    </submittedName>
</protein>
<dbReference type="Proteomes" id="UP000059542">
    <property type="component" value="Chromosome"/>
</dbReference>
<keyword evidence="3" id="KW-1185">Reference proteome</keyword>
<name>A0A0U3SG70_9BACT</name>
<gene>
    <name evidence="2" type="ORF">AUC43_08570</name>
</gene>
<evidence type="ECO:0000256" key="1">
    <source>
        <dbReference type="SAM" id="MobiDB-lite"/>
    </source>
</evidence>
<organism evidence="2 3">
    <name type="scientific">Hymenobacter sedentarius</name>
    <dbReference type="NCBI Taxonomy" id="1411621"/>
    <lineage>
        <taxon>Bacteria</taxon>
        <taxon>Pseudomonadati</taxon>
        <taxon>Bacteroidota</taxon>
        <taxon>Cytophagia</taxon>
        <taxon>Cytophagales</taxon>
        <taxon>Hymenobacteraceae</taxon>
        <taxon>Hymenobacter</taxon>
    </lineage>
</organism>
<reference evidence="2 3" key="1">
    <citation type="submission" date="2015-12" db="EMBL/GenBank/DDBJ databases">
        <authorList>
            <person name="Shamseldin A."/>
            <person name="Moawad H."/>
            <person name="Abd El-Rahim W.M."/>
            <person name="Sadowsky M.J."/>
        </authorList>
    </citation>
    <scope>NUCLEOTIDE SEQUENCE [LARGE SCALE GENOMIC DNA]</scope>
    <source>
        <strain evidence="2 3">DG5B</strain>
    </source>
</reference>
<dbReference type="KEGG" id="hyg:AUC43_08570"/>
<sequence>MHRDDRKQLQTFIREQRAQREVARQRLQGQARAAEYQRIEASSNARIDSLLNTRYQTPRFHQSRHGVERQLGFGTKHQVEPNPEALEALEKF</sequence>